<dbReference type="AlphaFoldDB" id="F8AZD2"/>
<reference evidence="2 3" key="1">
    <citation type="submission" date="2011-05" db="EMBL/GenBank/DDBJ databases">
        <title>Complete sequence of chromosome of Frankia symbiont of Datisca glomerata.</title>
        <authorList>
            <consortium name="US DOE Joint Genome Institute"/>
            <person name="Lucas S."/>
            <person name="Han J."/>
            <person name="Lapidus A."/>
            <person name="Cheng J.-F."/>
            <person name="Goodwin L."/>
            <person name="Pitluck S."/>
            <person name="Peters L."/>
            <person name="Mikhailova N."/>
            <person name="Chertkov O."/>
            <person name="Teshima H."/>
            <person name="Han C."/>
            <person name="Tapia R."/>
            <person name="Land M."/>
            <person name="Hauser L."/>
            <person name="Kyrpides N."/>
            <person name="Ivanova N."/>
            <person name="Pagani I."/>
            <person name="Berry A."/>
            <person name="Pawlowski K."/>
            <person name="Persson T."/>
            <person name="Vanden Heuvel B."/>
            <person name="Benson D."/>
            <person name="Woyke T."/>
        </authorList>
    </citation>
    <scope>NUCLEOTIDE SEQUENCE [LARGE SCALE GENOMIC DNA]</scope>
    <source>
        <strain evidence="3">4085684</strain>
    </source>
</reference>
<evidence type="ECO:0000313" key="2">
    <source>
        <dbReference type="EMBL" id="AEH11664.1"/>
    </source>
</evidence>
<feature type="region of interest" description="Disordered" evidence="1">
    <location>
        <begin position="784"/>
        <end position="807"/>
    </location>
</feature>
<sequence>MTNRAPRDPGPTVPAGWALMGKEPDSDSDYAVLRSSGGFFSRAGFDEILRRFTPGTPSSGSIREALPDALPWVTVSYAPRGGSSVLGIAERTWSDQRDGARRLIATTRYLCVPFPDLAGTPVSYATLYSTLSKANIARHNDGDEPLRIALTPLDPDELAEHIERFGFELVATTAALLLAHRVSVCGGPTGSPDERTMLRLRFLDAVAALLPYGQRSKLVASTWADGGSTHRIRLAFTNHPRPGHTAVYWPPPGRPPSPDPPLDGRCATYFDLLVAMKESGRTVSEIVEHLASVVEPHRTNDPEHAIHHLGKLDSRVHIAQAIHNGTARAEEVRELLREGRIDDFNLSLRLRAVLLLLREAGAEDLETVGEVWPRWTAADPTVEERNPWLAGSTGRIVQEHLWVGPADLETLERFLGLAGDLGFAERVLVDLLDFQTARTAAHRPGLRQKTRRAEPLADLRAHDRQRCATAASLVLEQFRDRRLLAGPATAATDERALTMIAQAPSWLALELIRQMTEPLRMTTAEQIRALLEWLTTSEQLRRVLWPFLDVLDGMPSHEAIDEVDRHENQGHAYLFALLRLARQAGDGPAAKLLPYVLSWLLRTALRLRQKEYPLWVDALRGATPDPAQADAHEATLDLLLLVFGEQPRRPLYLRTESPSISARDYVNCFSESFAELYRDSPTGNSRRTREQAEWTIRRVAVHIHQTGWPQSPQAVGLLLRLLYNIARKSATIGDEAVTATINSGQVTAAEAVQALLDHRPDLTTLSPAQTWLTQIRREHPEMIRDNGPSRAARWFSGRGSRTGRERR</sequence>
<dbReference type="Proteomes" id="UP000001549">
    <property type="component" value="Chromosome"/>
</dbReference>
<dbReference type="HOGENOM" id="CLU_349091_0_0_11"/>
<evidence type="ECO:0000313" key="3">
    <source>
        <dbReference type="Proteomes" id="UP000001549"/>
    </source>
</evidence>
<name>F8AZD2_9ACTN</name>
<dbReference type="EMBL" id="CP002801">
    <property type="protein sequence ID" value="AEH11664.1"/>
    <property type="molecule type" value="Genomic_DNA"/>
</dbReference>
<gene>
    <name evidence="2" type="ordered locus">FsymDg_4411</name>
</gene>
<evidence type="ECO:0000256" key="1">
    <source>
        <dbReference type="SAM" id="MobiDB-lite"/>
    </source>
</evidence>
<accession>F8AZD2</accession>
<keyword evidence="3" id="KW-1185">Reference proteome</keyword>
<protein>
    <submittedName>
        <fullName evidence="2">Uncharacterized protein</fullName>
    </submittedName>
</protein>
<dbReference type="eggNOG" id="ENOG50349ZB">
    <property type="taxonomic scope" value="Bacteria"/>
</dbReference>
<organism evidence="2 3">
    <name type="scientific">Candidatus Protofrankia datiscae</name>
    <dbReference type="NCBI Taxonomy" id="2716812"/>
    <lineage>
        <taxon>Bacteria</taxon>
        <taxon>Bacillati</taxon>
        <taxon>Actinomycetota</taxon>
        <taxon>Actinomycetes</taxon>
        <taxon>Frankiales</taxon>
        <taxon>Frankiaceae</taxon>
        <taxon>Protofrankia</taxon>
    </lineage>
</organism>
<proteinExistence type="predicted"/>
<dbReference type="KEGG" id="fsy:FsymDg_4411"/>
<dbReference type="STRING" id="656024.FsymDg_4411"/>